<dbReference type="SUPFAM" id="SSF89550">
    <property type="entry name" value="PHP domain-like"/>
    <property type="match status" value="1"/>
</dbReference>
<dbReference type="Gene3D" id="3.20.20.140">
    <property type="entry name" value="Metal-dependent hydrolases"/>
    <property type="match status" value="1"/>
</dbReference>
<evidence type="ECO:0000313" key="1">
    <source>
        <dbReference type="EMBL" id="OGK00865.1"/>
    </source>
</evidence>
<protein>
    <recommendedName>
        <fullName evidence="3">Polymerase/histidinol phosphatase N-terminal domain-containing protein</fullName>
    </recommendedName>
</protein>
<reference evidence="1 2" key="1">
    <citation type="journal article" date="2016" name="Nat. Commun.">
        <title>Thousands of microbial genomes shed light on interconnected biogeochemical processes in an aquifer system.</title>
        <authorList>
            <person name="Anantharaman K."/>
            <person name="Brown C.T."/>
            <person name="Hug L.A."/>
            <person name="Sharon I."/>
            <person name="Castelle C.J."/>
            <person name="Probst A.J."/>
            <person name="Thomas B.C."/>
            <person name="Singh A."/>
            <person name="Wilkins M.J."/>
            <person name="Karaoz U."/>
            <person name="Brodie E.L."/>
            <person name="Williams K.H."/>
            <person name="Hubbard S.S."/>
            <person name="Banfield J.F."/>
        </authorList>
    </citation>
    <scope>NUCLEOTIDE SEQUENCE [LARGE SCALE GENOMIC DNA]</scope>
</reference>
<evidence type="ECO:0000313" key="2">
    <source>
        <dbReference type="Proteomes" id="UP000179243"/>
    </source>
</evidence>
<accession>A0A1F7F2H3</accession>
<comment type="caution">
    <text evidence="1">The sequence shown here is derived from an EMBL/GenBank/DDBJ whole genome shotgun (WGS) entry which is preliminary data.</text>
</comment>
<dbReference type="InterPro" id="IPR052018">
    <property type="entry name" value="PHP_domain"/>
</dbReference>
<sequence length="295" mass="33555">MAPLPINWCNPYAGKGRLRLKGNLHTHTDASQCGRIPITRVLKTYEKMGYGFLSITDHDMVTPAWQQRTKLIIFPGNEIDFNGKHHTCVVQRPGGNIHYTKFSDQKEIVARNYEAGALVTLNHPDWEIEEHYTASHLLHLNPYTGIEIYNSVVERLDGASLSTAKWDRLLDLDKRVLGFANQDFHRLSDAIDCCNVVMVREKIPDAIFNALQTGCFYCYYGVSITDIGRKKDTVFVKTKNAQLIRFVGNGGIIFKKMKGKSGSFNFKDLPEVKYIRVECLGFGEAISWSQPFFRV</sequence>
<dbReference type="GO" id="GO:0004534">
    <property type="term" value="F:5'-3' RNA exonuclease activity"/>
    <property type="evidence" value="ECO:0007669"/>
    <property type="project" value="TreeGrafter"/>
</dbReference>
<proteinExistence type="predicted"/>
<evidence type="ECO:0008006" key="3">
    <source>
        <dbReference type="Google" id="ProtNLM"/>
    </source>
</evidence>
<dbReference type="InterPro" id="IPR016195">
    <property type="entry name" value="Pol/histidinol_Pase-like"/>
</dbReference>
<dbReference type="PANTHER" id="PTHR42924">
    <property type="entry name" value="EXONUCLEASE"/>
    <property type="match status" value="1"/>
</dbReference>
<dbReference type="PANTHER" id="PTHR42924:SF3">
    <property type="entry name" value="POLYMERASE_HISTIDINOL PHOSPHATASE N-TERMINAL DOMAIN-CONTAINING PROTEIN"/>
    <property type="match status" value="1"/>
</dbReference>
<organism evidence="1 2">
    <name type="scientific">Candidatus Raymondbacteria bacterium RIFOXYD12_FULL_49_13</name>
    <dbReference type="NCBI Taxonomy" id="1817890"/>
    <lineage>
        <taxon>Bacteria</taxon>
        <taxon>Raymondiibacteriota</taxon>
    </lineage>
</organism>
<dbReference type="AlphaFoldDB" id="A0A1F7F2H3"/>
<name>A0A1F7F2H3_UNCRA</name>
<dbReference type="EMBL" id="MFYX01000139">
    <property type="protein sequence ID" value="OGK00865.1"/>
    <property type="molecule type" value="Genomic_DNA"/>
</dbReference>
<gene>
    <name evidence="1" type="ORF">A2519_08025</name>
</gene>
<dbReference type="GO" id="GO:0035312">
    <property type="term" value="F:5'-3' DNA exonuclease activity"/>
    <property type="evidence" value="ECO:0007669"/>
    <property type="project" value="TreeGrafter"/>
</dbReference>
<dbReference type="Proteomes" id="UP000179243">
    <property type="component" value="Unassembled WGS sequence"/>
</dbReference>